<name>A0A0N9SSG2_9CAUD</name>
<sequence length="63" mass="7230">MSNYDNQKSIAEAYVTSFEFDKAADAFEKCIPLLDAPDINMSPVPKRILKNSIRERIRILRGE</sequence>
<dbReference type="Proteomes" id="UP000225954">
    <property type="component" value="Segment"/>
</dbReference>
<dbReference type="EMBL" id="KT716399">
    <property type="protein sequence ID" value="ALH46250.1"/>
    <property type="molecule type" value="Genomic_DNA"/>
</dbReference>
<reference evidence="1 2" key="1">
    <citation type="journal article" date="2016" name="Genome Announc.">
        <title>Genome Sequences of Pseudomonas oryzihabitans Phage POR1 and Pseudomonas aeruginosa Phage PAE1.</title>
        <authorList>
            <person name="Dyson Z.A."/>
            <person name="Seviour R.J."/>
            <person name="Tucci J."/>
            <person name="Petrovski S."/>
        </authorList>
    </citation>
    <scope>NUCLEOTIDE SEQUENCE [LARGE SCALE GENOMIC DNA]</scope>
</reference>
<proteinExistence type="predicted"/>
<evidence type="ECO:0000313" key="2">
    <source>
        <dbReference type="Proteomes" id="UP000225954"/>
    </source>
</evidence>
<evidence type="ECO:0000313" key="1">
    <source>
        <dbReference type="EMBL" id="ALH46250.1"/>
    </source>
</evidence>
<gene>
    <name evidence="1" type="ORF">POR1_45</name>
</gene>
<accession>A0A0N9SSG2</accession>
<keyword evidence="2" id="KW-1185">Reference proteome</keyword>
<protein>
    <submittedName>
        <fullName evidence="1">Uncharacterized protein</fullName>
    </submittedName>
</protein>
<organism evidence="1 2">
    <name type="scientific">Pseudomonas phage POR1</name>
    <dbReference type="NCBI Taxonomy" id="1718594"/>
    <lineage>
        <taxon>Viruses</taxon>
        <taxon>Duplodnaviria</taxon>
        <taxon>Heunggongvirae</taxon>
        <taxon>Uroviricota</taxon>
        <taxon>Caudoviricetes</taxon>
        <taxon>Porunavirus</taxon>
        <taxon>Porunavirus POR1</taxon>
    </lineage>
</organism>